<sequence length="54" mass="6041">DQTRITVDGESVAEWNEVAISDGGGPVEDDRQATDVEWREVPEPRLCRELDGRS</sequence>
<gene>
    <name evidence="2" type="ORF">S01H1_42542</name>
</gene>
<organism evidence="2">
    <name type="scientific">marine sediment metagenome</name>
    <dbReference type="NCBI Taxonomy" id="412755"/>
    <lineage>
        <taxon>unclassified sequences</taxon>
        <taxon>metagenomes</taxon>
        <taxon>ecological metagenomes</taxon>
    </lineage>
</organism>
<evidence type="ECO:0000256" key="1">
    <source>
        <dbReference type="SAM" id="MobiDB-lite"/>
    </source>
</evidence>
<protein>
    <submittedName>
        <fullName evidence="2">Uncharacterized protein</fullName>
    </submittedName>
</protein>
<dbReference type="AlphaFoldDB" id="X0V535"/>
<feature type="non-terminal residue" evidence="2">
    <location>
        <position position="1"/>
    </location>
</feature>
<feature type="compositionally biased region" description="Basic and acidic residues" evidence="1">
    <location>
        <begin position="28"/>
        <end position="54"/>
    </location>
</feature>
<dbReference type="EMBL" id="BARS01027059">
    <property type="protein sequence ID" value="GAG07598.1"/>
    <property type="molecule type" value="Genomic_DNA"/>
</dbReference>
<accession>X0V535</accession>
<proteinExistence type="predicted"/>
<reference evidence="2" key="1">
    <citation type="journal article" date="2014" name="Front. Microbiol.">
        <title>High frequency of phylogenetically diverse reductive dehalogenase-homologous genes in deep subseafloor sedimentary metagenomes.</title>
        <authorList>
            <person name="Kawai M."/>
            <person name="Futagami T."/>
            <person name="Toyoda A."/>
            <person name="Takaki Y."/>
            <person name="Nishi S."/>
            <person name="Hori S."/>
            <person name="Arai W."/>
            <person name="Tsubouchi T."/>
            <person name="Morono Y."/>
            <person name="Uchiyama I."/>
            <person name="Ito T."/>
            <person name="Fujiyama A."/>
            <person name="Inagaki F."/>
            <person name="Takami H."/>
        </authorList>
    </citation>
    <scope>NUCLEOTIDE SEQUENCE</scope>
    <source>
        <strain evidence="2">Expedition CK06-06</strain>
    </source>
</reference>
<name>X0V535_9ZZZZ</name>
<comment type="caution">
    <text evidence="2">The sequence shown here is derived from an EMBL/GenBank/DDBJ whole genome shotgun (WGS) entry which is preliminary data.</text>
</comment>
<feature type="region of interest" description="Disordered" evidence="1">
    <location>
        <begin position="20"/>
        <end position="54"/>
    </location>
</feature>
<evidence type="ECO:0000313" key="2">
    <source>
        <dbReference type="EMBL" id="GAG07598.1"/>
    </source>
</evidence>